<dbReference type="GO" id="GO:0005737">
    <property type="term" value="C:cytoplasm"/>
    <property type="evidence" value="ECO:0007669"/>
    <property type="project" value="UniProtKB-SubCell"/>
</dbReference>
<evidence type="ECO:0000256" key="5">
    <source>
        <dbReference type="ARBA" id="ARBA00022917"/>
    </source>
</evidence>
<keyword evidence="2 7" id="KW-0436">Ligase</keyword>
<comment type="caution">
    <text evidence="9">The sequence shown here is derived from an EMBL/GenBank/DDBJ whole genome shotgun (WGS) entry which is preliminary data.</text>
</comment>
<dbReference type="Pfam" id="PF00152">
    <property type="entry name" value="tRNA-synt_2"/>
    <property type="match status" value="1"/>
</dbReference>
<evidence type="ECO:0000256" key="6">
    <source>
        <dbReference type="ARBA" id="ARBA00023146"/>
    </source>
</evidence>
<dbReference type="HAMAP" id="MF_00044">
    <property type="entry name" value="Asp_tRNA_synth_type1"/>
    <property type="match status" value="1"/>
</dbReference>
<evidence type="ECO:0000256" key="1">
    <source>
        <dbReference type="ARBA" id="ARBA00006303"/>
    </source>
</evidence>
<feature type="binding site" evidence="7">
    <location>
        <position position="445"/>
    </location>
    <ligand>
        <name>L-aspartate</name>
        <dbReference type="ChEBI" id="CHEBI:29991"/>
    </ligand>
</feature>
<dbReference type="EC" id="6.1.1.12" evidence="7"/>
<feature type="region of interest" description="Aspartate" evidence="7">
    <location>
        <begin position="198"/>
        <end position="201"/>
    </location>
</feature>
<dbReference type="GO" id="GO:0003676">
    <property type="term" value="F:nucleic acid binding"/>
    <property type="evidence" value="ECO:0007669"/>
    <property type="project" value="InterPro"/>
</dbReference>
<dbReference type="InterPro" id="IPR047090">
    <property type="entry name" value="AspRS_core"/>
</dbReference>
<evidence type="ECO:0000256" key="7">
    <source>
        <dbReference type="HAMAP-Rule" id="MF_00044"/>
    </source>
</evidence>
<dbReference type="Proteomes" id="UP000656244">
    <property type="component" value="Unassembled WGS sequence"/>
</dbReference>
<reference evidence="9" key="1">
    <citation type="submission" date="2020-08" db="EMBL/GenBank/DDBJ databases">
        <title>Hyunsoonleella sp. strain SJ7 genome sequencing and assembly.</title>
        <authorList>
            <person name="Kim I."/>
        </authorList>
    </citation>
    <scope>NUCLEOTIDE SEQUENCE</scope>
    <source>
        <strain evidence="9">SJ7</strain>
    </source>
</reference>
<keyword evidence="10" id="KW-1185">Reference proteome</keyword>
<dbReference type="SUPFAM" id="SSF50249">
    <property type="entry name" value="Nucleic acid-binding proteins"/>
    <property type="match status" value="1"/>
</dbReference>
<protein>
    <recommendedName>
        <fullName evidence="7">Aspartate--tRNA ligase</fullName>
        <ecNumber evidence="7">6.1.1.12</ecNumber>
    </recommendedName>
    <alternativeName>
        <fullName evidence="7">Aspartyl-tRNA synthetase</fullName>
        <shortName evidence="7">AspRS</shortName>
    </alternativeName>
</protein>
<dbReference type="PROSITE" id="PS50862">
    <property type="entry name" value="AA_TRNA_LIGASE_II"/>
    <property type="match status" value="1"/>
</dbReference>
<dbReference type="CDD" id="cd00777">
    <property type="entry name" value="AspRS_core"/>
    <property type="match status" value="1"/>
</dbReference>
<feature type="binding site" evidence="7">
    <location>
        <position position="220"/>
    </location>
    <ligand>
        <name>L-aspartate</name>
        <dbReference type="ChEBI" id="CHEBI:29991"/>
    </ligand>
</feature>
<dbReference type="InterPro" id="IPR004115">
    <property type="entry name" value="GAD-like_sf"/>
</dbReference>
<dbReference type="Pfam" id="PF01336">
    <property type="entry name" value="tRNA_anti-codon"/>
    <property type="match status" value="1"/>
</dbReference>
<keyword evidence="3 7" id="KW-0547">Nucleotide-binding</keyword>
<dbReference type="SUPFAM" id="SSF55681">
    <property type="entry name" value="Class II aaRS and biotin synthetases"/>
    <property type="match status" value="1"/>
</dbReference>
<dbReference type="Gene3D" id="3.30.1360.30">
    <property type="entry name" value="GAD-like domain"/>
    <property type="match status" value="1"/>
</dbReference>
<dbReference type="InterPro" id="IPR006195">
    <property type="entry name" value="aa-tRNA-synth_II"/>
</dbReference>
<comment type="similarity">
    <text evidence="1 7">Belongs to the class-II aminoacyl-tRNA synthetase family. Type 1 subfamily.</text>
</comment>
<keyword evidence="4 7" id="KW-0067">ATP-binding</keyword>
<dbReference type="EMBL" id="JACNMF010000002">
    <property type="protein sequence ID" value="MBC3758132.1"/>
    <property type="molecule type" value="Genomic_DNA"/>
</dbReference>
<evidence type="ECO:0000313" key="10">
    <source>
        <dbReference type="Proteomes" id="UP000656244"/>
    </source>
</evidence>
<dbReference type="InterPro" id="IPR012340">
    <property type="entry name" value="NA-bd_OB-fold"/>
</dbReference>
<dbReference type="InterPro" id="IPR004365">
    <property type="entry name" value="NA-bd_OB_tRNA"/>
</dbReference>
<evidence type="ECO:0000256" key="3">
    <source>
        <dbReference type="ARBA" id="ARBA00022741"/>
    </source>
</evidence>
<feature type="binding site" evidence="7">
    <location>
        <position position="174"/>
    </location>
    <ligand>
        <name>L-aspartate</name>
        <dbReference type="ChEBI" id="CHEBI:29991"/>
    </ligand>
</feature>
<dbReference type="AlphaFoldDB" id="A0A923HGT6"/>
<evidence type="ECO:0000259" key="8">
    <source>
        <dbReference type="PROSITE" id="PS50862"/>
    </source>
</evidence>
<comment type="caution">
    <text evidence="7">Lacks conserved residue(s) required for the propagation of feature annotation.</text>
</comment>
<feature type="binding site" evidence="7">
    <location>
        <begin position="531"/>
        <end position="534"/>
    </location>
    <ligand>
        <name>ATP</name>
        <dbReference type="ChEBI" id="CHEBI:30616"/>
    </ligand>
</feature>
<dbReference type="RefSeq" id="WP_186560594.1">
    <property type="nucleotide sequence ID" value="NZ_JACNMF010000002.1"/>
</dbReference>
<gene>
    <name evidence="7 9" type="primary">aspS</name>
    <name evidence="9" type="ORF">H7U19_06940</name>
</gene>
<comment type="function">
    <text evidence="7">Catalyzes the attachment of L-aspartate to tRNA(Asp) in a two-step reaction: L-aspartate is first activated by ATP to form Asp-AMP and then transferred to the acceptor end of tRNA(Asp).</text>
</comment>
<name>A0A923HGT6_9FLAO</name>
<keyword evidence="7" id="KW-0963">Cytoplasm</keyword>
<evidence type="ECO:0000313" key="9">
    <source>
        <dbReference type="EMBL" id="MBC3758132.1"/>
    </source>
</evidence>
<dbReference type="Pfam" id="PF02938">
    <property type="entry name" value="GAD"/>
    <property type="match status" value="1"/>
</dbReference>
<comment type="catalytic activity">
    <reaction evidence="7">
        <text>tRNA(Asp) + L-aspartate + ATP = L-aspartyl-tRNA(Asp) + AMP + diphosphate</text>
        <dbReference type="Rhea" id="RHEA:19649"/>
        <dbReference type="Rhea" id="RHEA-COMP:9660"/>
        <dbReference type="Rhea" id="RHEA-COMP:9678"/>
        <dbReference type="ChEBI" id="CHEBI:29991"/>
        <dbReference type="ChEBI" id="CHEBI:30616"/>
        <dbReference type="ChEBI" id="CHEBI:33019"/>
        <dbReference type="ChEBI" id="CHEBI:78442"/>
        <dbReference type="ChEBI" id="CHEBI:78516"/>
        <dbReference type="ChEBI" id="CHEBI:456215"/>
        <dbReference type="EC" id="6.1.1.12"/>
    </reaction>
</comment>
<dbReference type="InterPro" id="IPR045864">
    <property type="entry name" value="aa-tRNA-synth_II/BPL/LPL"/>
</dbReference>
<comment type="subcellular location">
    <subcellularLocation>
        <location evidence="7">Cytoplasm</location>
    </subcellularLocation>
</comment>
<dbReference type="Gene3D" id="3.30.930.10">
    <property type="entry name" value="Bira Bifunctional Protein, Domain 2"/>
    <property type="match status" value="1"/>
</dbReference>
<dbReference type="GO" id="GO:0004815">
    <property type="term" value="F:aspartate-tRNA ligase activity"/>
    <property type="evidence" value="ECO:0007669"/>
    <property type="project" value="UniProtKB-UniRule"/>
</dbReference>
<dbReference type="NCBIfam" id="NF001750">
    <property type="entry name" value="PRK00476.1"/>
    <property type="match status" value="1"/>
</dbReference>
<proteinExistence type="inferred from homology"/>
<feature type="binding site" evidence="7">
    <location>
        <begin position="220"/>
        <end position="222"/>
    </location>
    <ligand>
        <name>ATP</name>
        <dbReference type="ChEBI" id="CHEBI:30616"/>
    </ligand>
</feature>
<dbReference type="InterPro" id="IPR004364">
    <property type="entry name" value="Aa-tRNA-synt_II"/>
</dbReference>
<dbReference type="PRINTS" id="PR01042">
    <property type="entry name" value="TRNASYNTHASP"/>
</dbReference>
<dbReference type="InterPro" id="IPR047089">
    <property type="entry name" value="Asp-tRNA-ligase_1_N"/>
</dbReference>
<dbReference type="NCBIfam" id="TIGR00459">
    <property type="entry name" value="aspS_bact"/>
    <property type="match status" value="1"/>
</dbReference>
<dbReference type="PANTHER" id="PTHR22594:SF5">
    <property type="entry name" value="ASPARTATE--TRNA LIGASE, MITOCHONDRIAL"/>
    <property type="match status" value="1"/>
</dbReference>
<feature type="binding site" evidence="7">
    <location>
        <position position="486"/>
    </location>
    <ligand>
        <name>L-aspartate</name>
        <dbReference type="ChEBI" id="CHEBI:29991"/>
    </ligand>
</feature>
<keyword evidence="6 7" id="KW-0030">Aminoacyl-tRNA synthetase</keyword>
<accession>A0A923HGT6</accession>
<dbReference type="PANTHER" id="PTHR22594">
    <property type="entry name" value="ASPARTYL/LYSYL-TRNA SYNTHETASE"/>
    <property type="match status" value="1"/>
</dbReference>
<evidence type="ECO:0000256" key="2">
    <source>
        <dbReference type="ARBA" id="ARBA00022598"/>
    </source>
</evidence>
<comment type="subunit">
    <text evidence="7">Homodimer.</text>
</comment>
<dbReference type="SUPFAM" id="SSF55261">
    <property type="entry name" value="GAD domain-like"/>
    <property type="match status" value="1"/>
</dbReference>
<dbReference type="InterPro" id="IPR029351">
    <property type="entry name" value="GAD_dom"/>
</dbReference>
<evidence type="ECO:0000256" key="4">
    <source>
        <dbReference type="ARBA" id="ARBA00022840"/>
    </source>
</evidence>
<feature type="domain" description="Aminoacyl-transfer RNA synthetases class-II family profile" evidence="8">
    <location>
        <begin position="144"/>
        <end position="552"/>
    </location>
</feature>
<dbReference type="InterPro" id="IPR004524">
    <property type="entry name" value="Asp-tRNA-ligase_1"/>
</dbReference>
<dbReference type="GO" id="GO:0005524">
    <property type="term" value="F:ATP binding"/>
    <property type="evidence" value="ECO:0007669"/>
    <property type="project" value="UniProtKB-UniRule"/>
</dbReference>
<keyword evidence="5 7" id="KW-0648">Protein biosynthesis</keyword>
<dbReference type="Gene3D" id="2.40.50.140">
    <property type="entry name" value="Nucleic acid-binding proteins"/>
    <property type="match status" value="1"/>
</dbReference>
<dbReference type="CDD" id="cd04317">
    <property type="entry name" value="EcAspRS_like_N"/>
    <property type="match status" value="1"/>
</dbReference>
<dbReference type="GO" id="GO:0006422">
    <property type="term" value="P:aspartyl-tRNA aminoacylation"/>
    <property type="evidence" value="ECO:0007669"/>
    <property type="project" value="UniProtKB-UniRule"/>
</dbReference>
<organism evidence="9 10">
    <name type="scientific">Hyunsoonleella aquatilis</name>
    <dbReference type="NCBI Taxonomy" id="2762758"/>
    <lineage>
        <taxon>Bacteria</taxon>
        <taxon>Pseudomonadati</taxon>
        <taxon>Bacteroidota</taxon>
        <taxon>Flavobacteriia</taxon>
        <taxon>Flavobacteriales</taxon>
        <taxon>Flavobacteriaceae</taxon>
    </lineage>
</organism>
<dbReference type="InterPro" id="IPR002312">
    <property type="entry name" value="Asp/Asn-tRNA-synth_IIb"/>
</dbReference>
<feature type="binding site" evidence="7">
    <location>
        <position position="479"/>
    </location>
    <ligand>
        <name>ATP</name>
        <dbReference type="ChEBI" id="CHEBI:30616"/>
    </ligand>
</feature>
<feature type="binding site" evidence="7">
    <location>
        <position position="229"/>
    </location>
    <ligand>
        <name>ATP</name>
        <dbReference type="ChEBI" id="CHEBI:30616"/>
    </ligand>
</feature>
<sequence>MYRSHTCGELRASHINTEVTLAGWVQGVRDKGFMVYMDLRDRYGIIQLYFDEEQTQAALLKKAQKLGREFVIQITGKVQERASKNPNIPTGDIEILVSELNILNEALLPPFTIEDKTDGGEDLRMKYRYLDIRRNPVKDSLIFRHKVTQEVRNYLSNEGFIEVETPYLIKSTPEGARDFVVPSRMNEGQFYALPQSPQTFKQLLMVGGLDKYFQIVKCFRDEDLRADRQPEFTQIDCEMAFIEQEDILNTFEGLTRHLLKEIKGIDIDKFPRMQYDDAMRLYGNDKPDIRFEMRFGELNEVAQHKDFNVFNKAELVVGIAVPGGNSYTRKEIDKLIDWVKRPQVGALGMVYCRCNEDSSFKSSVDKFYDQEDLGKWAEATGAKPGDLICVLSGETHKVRTQLSALRMELAERLGLRKPDEFAPLWVMDFPLLEWDEDTERYHAMHHPFTAPKPGQIELLKTDPGAVKANAYDLVLNGNEIGGGSIRIHDKETQSLMFDYLGFTPEEAKAQFGFLMDAFQYGAPPHGGLAFGLDRLVAILGGQETIRDFIAFPKNNAGRDVMIDAPAPIDDDQLEELSLKLNLKS</sequence>